<accession>A0A916N349</accession>
<comment type="caution">
    <text evidence="2">The sequence shown here is derived from an EMBL/GenBank/DDBJ whole genome shotgun (WGS) entry which is preliminary data.</text>
</comment>
<gene>
    <name evidence="2" type="ORF">GTOL_12487</name>
</gene>
<keyword evidence="1" id="KW-0732">Signal</keyword>
<feature type="signal peptide" evidence="1">
    <location>
        <begin position="1"/>
        <end position="24"/>
    </location>
</feature>
<proteinExistence type="predicted"/>
<protein>
    <recommendedName>
        <fullName evidence="4">Lipoprotein</fullName>
    </recommendedName>
</protein>
<sequence length="71" mass="8019">MKTIKAMSALSMLMILGGCVVVPAAPGYYPRSQGYYEYEAPPVYYAPPAYYYPSIEFGIYRGWGGRHGERR</sequence>
<organism evidence="2 3">
    <name type="scientific">Georgfuchsia toluolica</name>
    <dbReference type="NCBI Taxonomy" id="424218"/>
    <lineage>
        <taxon>Bacteria</taxon>
        <taxon>Pseudomonadati</taxon>
        <taxon>Pseudomonadota</taxon>
        <taxon>Betaproteobacteria</taxon>
        <taxon>Nitrosomonadales</taxon>
        <taxon>Sterolibacteriaceae</taxon>
        <taxon>Georgfuchsia</taxon>
    </lineage>
</organism>
<reference evidence="2" key="1">
    <citation type="submission" date="2021-04" db="EMBL/GenBank/DDBJ databases">
        <authorList>
            <person name="Hornung B."/>
        </authorList>
    </citation>
    <scope>NUCLEOTIDE SEQUENCE</scope>
    <source>
        <strain evidence="2">G5G6</strain>
    </source>
</reference>
<evidence type="ECO:0000256" key="1">
    <source>
        <dbReference type="SAM" id="SignalP"/>
    </source>
</evidence>
<keyword evidence="3" id="KW-1185">Reference proteome</keyword>
<evidence type="ECO:0008006" key="4">
    <source>
        <dbReference type="Google" id="ProtNLM"/>
    </source>
</evidence>
<dbReference type="Proteomes" id="UP000742786">
    <property type="component" value="Unassembled WGS sequence"/>
</dbReference>
<dbReference type="PROSITE" id="PS51257">
    <property type="entry name" value="PROKAR_LIPOPROTEIN"/>
    <property type="match status" value="1"/>
</dbReference>
<name>A0A916N349_9PROT</name>
<evidence type="ECO:0000313" key="2">
    <source>
        <dbReference type="EMBL" id="CAG4884604.1"/>
    </source>
</evidence>
<dbReference type="AlphaFoldDB" id="A0A916N349"/>
<dbReference type="RefSeq" id="WP_220636437.1">
    <property type="nucleotide sequence ID" value="NZ_CAJQUM010000001.1"/>
</dbReference>
<dbReference type="EMBL" id="CAJQUM010000001">
    <property type="protein sequence ID" value="CAG4884604.1"/>
    <property type="molecule type" value="Genomic_DNA"/>
</dbReference>
<evidence type="ECO:0000313" key="3">
    <source>
        <dbReference type="Proteomes" id="UP000742786"/>
    </source>
</evidence>
<feature type="chain" id="PRO_5038092436" description="Lipoprotein" evidence="1">
    <location>
        <begin position="25"/>
        <end position="71"/>
    </location>
</feature>